<organism evidence="1 2">
    <name type="scientific">Clavelina lepadiformis</name>
    <name type="common">Light-bulb sea squirt</name>
    <name type="synonym">Ascidia lepadiformis</name>
    <dbReference type="NCBI Taxonomy" id="159417"/>
    <lineage>
        <taxon>Eukaryota</taxon>
        <taxon>Metazoa</taxon>
        <taxon>Chordata</taxon>
        <taxon>Tunicata</taxon>
        <taxon>Ascidiacea</taxon>
        <taxon>Aplousobranchia</taxon>
        <taxon>Clavelinidae</taxon>
        <taxon>Clavelina</taxon>
    </lineage>
</organism>
<evidence type="ECO:0000313" key="1">
    <source>
        <dbReference type="EMBL" id="CAK8679772.1"/>
    </source>
</evidence>
<accession>A0ABP0FMY9</accession>
<gene>
    <name evidence="1" type="ORF">CVLEPA_LOCUS10023</name>
</gene>
<evidence type="ECO:0000313" key="2">
    <source>
        <dbReference type="Proteomes" id="UP001642483"/>
    </source>
</evidence>
<sequence length="109" mass="11927">MGGGVLRGIERVHSNQVFDELDSFGFKMTKAARAPLTQLQCIVAYQSSLYEKCCRLAYTTQQCSTSEPDAEECNQNARSLSSLVRTDDESGVGDWDGGREKRAAALTIS</sequence>
<dbReference type="EMBL" id="CAWYQH010000068">
    <property type="protein sequence ID" value="CAK8679772.1"/>
    <property type="molecule type" value="Genomic_DNA"/>
</dbReference>
<protein>
    <submittedName>
        <fullName evidence="1">Uncharacterized protein</fullName>
    </submittedName>
</protein>
<name>A0ABP0FMY9_CLALP</name>
<proteinExistence type="predicted"/>
<reference evidence="1 2" key="1">
    <citation type="submission" date="2024-02" db="EMBL/GenBank/DDBJ databases">
        <authorList>
            <person name="Daric V."/>
            <person name="Darras S."/>
        </authorList>
    </citation>
    <scope>NUCLEOTIDE SEQUENCE [LARGE SCALE GENOMIC DNA]</scope>
</reference>
<keyword evidence="2" id="KW-1185">Reference proteome</keyword>
<dbReference type="Proteomes" id="UP001642483">
    <property type="component" value="Unassembled WGS sequence"/>
</dbReference>
<comment type="caution">
    <text evidence="1">The sequence shown here is derived from an EMBL/GenBank/DDBJ whole genome shotgun (WGS) entry which is preliminary data.</text>
</comment>